<keyword evidence="1" id="KW-0812">Transmembrane</keyword>
<dbReference type="RefSeq" id="WP_344197696.1">
    <property type="nucleotide sequence ID" value="NZ_BAAAND010000009.1"/>
</dbReference>
<evidence type="ECO:0000256" key="1">
    <source>
        <dbReference type="SAM" id="Phobius"/>
    </source>
</evidence>
<feature type="transmembrane region" description="Helical" evidence="1">
    <location>
        <begin position="73"/>
        <end position="90"/>
    </location>
</feature>
<keyword evidence="1" id="KW-0472">Membrane</keyword>
<gene>
    <name evidence="2" type="ORF">GCM10009742_61640</name>
</gene>
<keyword evidence="1" id="KW-1133">Transmembrane helix</keyword>
<comment type="caution">
    <text evidence="2">The sequence shown here is derived from an EMBL/GenBank/DDBJ whole genome shotgun (WGS) entry which is preliminary data.</text>
</comment>
<evidence type="ECO:0000313" key="2">
    <source>
        <dbReference type="EMBL" id="GAA1604553.1"/>
    </source>
</evidence>
<dbReference type="Proteomes" id="UP001500190">
    <property type="component" value="Unassembled WGS sequence"/>
</dbReference>
<keyword evidence="3" id="KW-1185">Reference proteome</keyword>
<organism evidence="2 3">
    <name type="scientific">Kribbella karoonensis</name>
    <dbReference type="NCBI Taxonomy" id="324851"/>
    <lineage>
        <taxon>Bacteria</taxon>
        <taxon>Bacillati</taxon>
        <taxon>Actinomycetota</taxon>
        <taxon>Actinomycetes</taxon>
        <taxon>Propionibacteriales</taxon>
        <taxon>Kribbellaceae</taxon>
        <taxon>Kribbella</taxon>
    </lineage>
</organism>
<protein>
    <submittedName>
        <fullName evidence="2">Uncharacterized protein</fullName>
    </submittedName>
</protein>
<dbReference type="EMBL" id="BAAAND010000009">
    <property type="protein sequence ID" value="GAA1604553.1"/>
    <property type="molecule type" value="Genomic_DNA"/>
</dbReference>
<sequence>MIPLGPIEFSPSDVALILAVLAFGAVALALPATLLLGWVGYRRGGRWRAVWYWFCGTGLSVGTTFATATYIRWWAVPVGWLPSLLVAWALNPRRTPKASYCRNP</sequence>
<accession>A0ABN2EF60</accession>
<proteinExistence type="predicted"/>
<name>A0ABN2EF60_9ACTN</name>
<feature type="transmembrane region" description="Helical" evidence="1">
    <location>
        <begin position="50"/>
        <end position="67"/>
    </location>
</feature>
<reference evidence="2 3" key="1">
    <citation type="journal article" date="2019" name="Int. J. Syst. Evol. Microbiol.">
        <title>The Global Catalogue of Microorganisms (GCM) 10K type strain sequencing project: providing services to taxonomists for standard genome sequencing and annotation.</title>
        <authorList>
            <consortium name="The Broad Institute Genomics Platform"/>
            <consortium name="The Broad Institute Genome Sequencing Center for Infectious Disease"/>
            <person name="Wu L."/>
            <person name="Ma J."/>
        </authorList>
    </citation>
    <scope>NUCLEOTIDE SEQUENCE [LARGE SCALE GENOMIC DNA]</scope>
    <source>
        <strain evidence="2 3">JCM 14304</strain>
    </source>
</reference>
<evidence type="ECO:0000313" key="3">
    <source>
        <dbReference type="Proteomes" id="UP001500190"/>
    </source>
</evidence>
<feature type="transmembrane region" description="Helical" evidence="1">
    <location>
        <begin position="14"/>
        <end position="38"/>
    </location>
</feature>